<reference evidence="1 2" key="1">
    <citation type="submission" date="2020-08" db="EMBL/GenBank/DDBJ databases">
        <title>Amycolatopsis echigonensis JCM 21831.</title>
        <authorList>
            <person name="Tedsree N."/>
            <person name="Kuncharoen N."/>
            <person name="Likhitwitayawuid K."/>
            <person name="Tanasupawat S."/>
        </authorList>
    </citation>
    <scope>NUCLEOTIDE SEQUENCE [LARGE SCALE GENOMIC DNA]</scope>
    <source>
        <strain evidence="1 2">JCM 21831</strain>
    </source>
</reference>
<dbReference type="EMBL" id="JACJHR010000001">
    <property type="protein sequence ID" value="MBB2497656.1"/>
    <property type="molecule type" value="Genomic_DNA"/>
</dbReference>
<dbReference type="AlphaFoldDB" id="A0A8E1T1E1"/>
<dbReference type="RefSeq" id="WP_183122628.1">
    <property type="nucleotide sequence ID" value="NZ_JACJHR010000001.1"/>
</dbReference>
<accession>A0A8E1T1E1</accession>
<protein>
    <submittedName>
        <fullName evidence="1">Uncharacterized protein</fullName>
    </submittedName>
</protein>
<name>A0A8E1T1E1_9PSEU</name>
<organism evidence="1 2">
    <name type="scientific">Amycolatopsis echigonensis</name>
    <dbReference type="NCBI Taxonomy" id="2576905"/>
    <lineage>
        <taxon>Bacteria</taxon>
        <taxon>Bacillati</taxon>
        <taxon>Actinomycetota</taxon>
        <taxon>Actinomycetes</taxon>
        <taxon>Pseudonocardiales</taxon>
        <taxon>Pseudonocardiaceae</taxon>
        <taxon>Amycolatopsis</taxon>
    </lineage>
</organism>
<dbReference type="Proteomes" id="UP000550260">
    <property type="component" value="Unassembled WGS sequence"/>
</dbReference>
<evidence type="ECO:0000313" key="1">
    <source>
        <dbReference type="EMBL" id="MBB2497656.1"/>
    </source>
</evidence>
<sequence>MPPAPLSIRTVLDGRPVSRDDVLKWEAGRMRKAAAKLGLPAPRGDLAQMRTSFADAKLALGPDEVRRRLHRDLRLSETVSRALTGLSRGRRALSTCDLYVSGAGRAGEFVDWFSDTGRSDYARSMIAANPDHFLIDTAPDGRQEVVETTGGSPLATRFFIDYADTSSLVTPRDAEFPLDASGVARTAAGQAIGGVRHEFRDQDGGFHARLRVEFPKLTAPAMLREHRLHLACEFSNWIAMFRARP</sequence>
<evidence type="ECO:0000313" key="2">
    <source>
        <dbReference type="Proteomes" id="UP000550260"/>
    </source>
</evidence>
<comment type="caution">
    <text evidence="1">The sequence shown here is derived from an EMBL/GenBank/DDBJ whole genome shotgun (WGS) entry which is preliminary data.</text>
</comment>
<proteinExistence type="predicted"/>
<gene>
    <name evidence="1" type="ORF">H5411_00700</name>
</gene>